<dbReference type="RefSeq" id="WP_248632158.1">
    <property type="nucleotide sequence ID" value="NZ_JALPTH010000004.1"/>
</dbReference>
<feature type="transmembrane region" description="Helical" evidence="1">
    <location>
        <begin position="7"/>
        <end position="23"/>
    </location>
</feature>
<keyword evidence="3" id="KW-1185">Reference proteome</keyword>
<feature type="transmembrane region" description="Helical" evidence="1">
    <location>
        <begin position="136"/>
        <end position="159"/>
    </location>
</feature>
<feature type="transmembrane region" description="Helical" evidence="1">
    <location>
        <begin position="230"/>
        <end position="246"/>
    </location>
</feature>
<evidence type="ECO:0000313" key="3">
    <source>
        <dbReference type="Proteomes" id="UP001522868"/>
    </source>
</evidence>
<keyword evidence="1" id="KW-0472">Membrane</keyword>
<keyword evidence="1" id="KW-0812">Transmembrane</keyword>
<feature type="transmembrane region" description="Helical" evidence="1">
    <location>
        <begin position="58"/>
        <end position="77"/>
    </location>
</feature>
<keyword evidence="1" id="KW-1133">Transmembrane helix</keyword>
<name>A0ABT0I6L2_9ACTN</name>
<feature type="transmembrane region" description="Helical" evidence="1">
    <location>
        <begin position="97"/>
        <end position="116"/>
    </location>
</feature>
<organism evidence="2 3">
    <name type="scientific">Streptomyces lichenis</name>
    <dbReference type="NCBI Taxonomy" id="2306967"/>
    <lineage>
        <taxon>Bacteria</taxon>
        <taxon>Bacillati</taxon>
        <taxon>Actinomycetota</taxon>
        <taxon>Actinomycetes</taxon>
        <taxon>Kitasatosporales</taxon>
        <taxon>Streptomycetaceae</taxon>
        <taxon>Streptomyces</taxon>
    </lineage>
</organism>
<feature type="transmembrane region" description="Helical" evidence="1">
    <location>
        <begin position="165"/>
        <end position="182"/>
    </location>
</feature>
<evidence type="ECO:0000256" key="1">
    <source>
        <dbReference type="SAM" id="Phobius"/>
    </source>
</evidence>
<accession>A0ABT0I6L2</accession>
<feature type="transmembrane region" description="Helical" evidence="1">
    <location>
        <begin position="203"/>
        <end position="224"/>
    </location>
</feature>
<dbReference type="Proteomes" id="UP001522868">
    <property type="component" value="Unassembled WGS sequence"/>
</dbReference>
<feature type="transmembrane region" description="Helical" evidence="1">
    <location>
        <begin position="29"/>
        <end position="46"/>
    </location>
</feature>
<dbReference type="EMBL" id="JALPTH010000004">
    <property type="protein sequence ID" value="MCK8676932.1"/>
    <property type="molecule type" value="Genomic_DNA"/>
</dbReference>
<protein>
    <submittedName>
        <fullName evidence="2">Uncharacterized protein</fullName>
    </submittedName>
</protein>
<evidence type="ECO:0000313" key="2">
    <source>
        <dbReference type="EMBL" id="MCK8676932.1"/>
    </source>
</evidence>
<sequence>MSTTRMLNSSVVGMLPWMVFSLVSGPGRYGYGVAAALAAALALLALRRATRQDASMGVTEPTAVAVFTALGVLGLTAPPSMQRWLESYAGEVTNLTVVALCLASLAVRAPLTLPYARQKCDRELWSEPDFLRTNRVITASWALAFLAAAVAGACGDLILHNPVNLWTSWLVQAAAFVTAARFTEWYPAVARARMGTGEHEPPVRSLLAPFVALLIPAGILSLVFDGGPRYFSVGLIVVGVVLARALRKDAGLREEAARRQLR</sequence>
<reference evidence="2 3" key="1">
    <citation type="submission" date="2022-04" db="EMBL/GenBank/DDBJ databases">
        <title>Streptomyces sp. nov. LCR6-01 isolated from Lichen of Dirinaria sp.</title>
        <authorList>
            <person name="Kanchanasin P."/>
            <person name="Tanasupawat S."/>
            <person name="Phongsopitanun W."/>
        </authorList>
    </citation>
    <scope>NUCLEOTIDE SEQUENCE [LARGE SCALE GENOMIC DNA]</scope>
    <source>
        <strain evidence="2 3">LCR6-01</strain>
    </source>
</reference>
<proteinExistence type="predicted"/>
<comment type="caution">
    <text evidence="2">The sequence shown here is derived from an EMBL/GenBank/DDBJ whole genome shotgun (WGS) entry which is preliminary data.</text>
</comment>
<gene>
    <name evidence="2" type="ORF">M1O15_05890</name>
</gene>